<accession>A0A9X0W9I8</accession>
<comment type="caution">
    <text evidence="2">The sequence shown here is derived from an EMBL/GenBank/DDBJ whole genome shotgun (WGS) entry which is preliminary data.</text>
</comment>
<dbReference type="SMART" id="SM00567">
    <property type="entry name" value="EZ_HEAT"/>
    <property type="match status" value="4"/>
</dbReference>
<keyword evidence="2" id="KW-0456">Lyase</keyword>
<dbReference type="InterPro" id="IPR004155">
    <property type="entry name" value="PBS_lyase_HEAT"/>
</dbReference>
<evidence type="ECO:0000313" key="3">
    <source>
        <dbReference type="Proteomes" id="UP001138768"/>
    </source>
</evidence>
<dbReference type="SUPFAM" id="SSF48371">
    <property type="entry name" value="ARM repeat"/>
    <property type="match status" value="1"/>
</dbReference>
<organism evidence="2 3">
    <name type="scientific">Lamprobacter modestohalophilus</name>
    <dbReference type="NCBI Taxonomy" id="1064514"/>
    <lineage>
        <taxon>Bacteria</taxon>
        <taxon>Pseudomonadati</taxon>
        <taxon>Pseudomonadota</taxon>
        <taxon>Gammaproteobacteria</taxon>
        <taxon>Chromatiales</taxon>
        <taxon>Chromatiaceae</taxon>
        <taxon>Lamprobacter</taxon>
    </lineage>
</organism>
<dbReference type="EMBL" id="NRRY01000022">
    <property type="protein sequence ID" value="MBK1619480.1"/>
    <property type="molecule type" value="Genomic_DNA"/>
</dbReference>
<dbReference type="Proteomes" id="UP001138768">
    <property type="component" value="Unassembled WGS sequence"/>
</dbReference>
<proteinExistence type="predicted"/>
<protein>
    <submittedName>
        <fullName evidence="2">PBS lyase</fullName>
    </submittedName>
</protein>
<dbReference type="Pfam" id="PF13646">
    <property type="entry name" value="HEAT_2"/>
    <property type="match status" value="2"/>
</dbReference>
<dbReference type="Gene3D" id="1.25.10.10">
    <property type="entry name" value="Leucine-rich Repeat Variant"/>
    <property type="match status" value="1"/>
</dbReference>
<gene>
    <name evidence="2" type="ORF">CKO42_13750</name>
</gene>
<name>A0A9X0W9I8_9GAMM</name>
<evidence type="ECO:0000256" key="1">
    <source>
        <dbReference type="SAM" id="MobiDB-lite"/>
    </source>
</evidence>
<reference evidence="2 3" key="1">
    <citation type="journal article" date="2020" name="Microorganisms">
        <title>Osmotic Adaptation and Compatible Solute Biosynthesis of Phototrophic Bacteria as Revealed from Genome Analyses.</title>
        <authorList>
            <person name="Imhoff J.F."/>
            <person name="Rahn T."/>
            <person name="Kunzel S."/>
            <person name="Keller A."/>
            <person name="Neulinger S.C."/>
        </authorList>
    </citation>
    <scope>NUCLEOTIDE SEQUENCE [LARGE SCALE GENOMIC DNA]</scope>
    <source>
        <strain evidence="2 3">DSM 25653</strain>
    </source>
</reference>
<keyword evidence="3" id="KW-1185">Reference proteome</keyword>
<dbReference type="InterPro" id="IPR016024">
    <property type="entry name" value="ARM-type_fold"/>
</dbReference>
<sequence>MGLKKGKPTPATDVPGERQQARDLDGLLLALQAEDPLTRRWAARDLEAYPEAAAALLTQLRSERENSVRQVILTALTGIGNETAIRGLIDCLYLEDVMLRNAAIEVLKELPDQVAPFMGQLLKDSDPDVRIFAVDVLESLRHPRVEEWLIEVISEDPHVNVCATAVDLLGEVGSDQAKVALASLKQRFAEEPYIQFAADLALKRIEADEA</sequence>
<evidence type="ECO:0000313" key="2">
    <source>
        <dbReference type="EMBL" id="MBK1619480.1"/>
    </source>
</evidence>
<dbReference type="AlphaFoldDB" id="A0A9X0W9I8"/>
<dbReference type="InterPro" id="IPR011989">
    <property type="entry name" value="ARM-like"/>
</dbReference>
<dbReference type="RefSeq" id="WP_200244922.1">
    <property type="nucleotide sequence ID" value="NZ_JAXUFI010000041.1"/>
</dbReference>
<dbReference type="GO" id="GO:0016829">
    <property type="term" value="F:lyase activity"/>
    <property type="evidence" value="ECO:0007669"/>
    <property type="project" value="UniProtKB-KW"/>
</dbReference>
<feature type="region of interest" description="Disordered" evidence="1">
    <location>
        <begin position="1"/>
        <end position="20"/>
    </location>
</feature>